<feature type="region of interest" description="Disordered" evidence="8">
    <location>
        <begin position="705"/>
        <end position="730"/>
    </location>
</feature>
<evidence type="ECO:0000256" key="8">
    <source>
        <dbReference type="SAM" id="MobiDB-lite"/>
    </source>
</evidence>
<feature type="compositionally biased region" description="Pro residues" evidence="8">
    <location>
        <begin position="528"/>
        <end position="539"/>
    </location>
</feature>
<gene>
    <name evidence="10" type="ORF">JAAARDRAFT_176840</name>
</gene>
<evidence type="ECO:0000313" key="10">
    <source>
        <dbReference type="EMBL" id="KDQ58744.1"/>
    </source>
</evidence>
<evidence type="ECO:0000256" key="6">
    <source>
        <dbReference type="ARBA" id="ARBA00022840"/>
    </source>
</evidence>
<dbReference type="PROSITE" id="PS00108">
    <property type="entry name" value="PROTEIN_KINASE_ST"/>
    <property type="match status" value="1"/>
</dbReference>
<dbReference type="EMBL" id="KL197717">
    <property type="protein sequence ID" value="KDQ58744.1"/>
    <property type="molecule type" value="Genomic_DNA"/>
</dbReference>
<dbReference type="Gene3D" id="1.10.510.10">
    <property type="entry name" value="Transferase(Phosphotransferase) domain 1"/>
    <property type="match status" value="1"/>
</dbReference>
<feature type="compositionally biased region" description="Polar residues" evidence="8">
    <location>
        <begin position="718"/>
        <end position="730"/>
    </location>
</feature>
<evidence type="ECO:0000256" key="4">
    <source>
        <dbReference type="ARBA" id="ARBA00022741"/>
    </source>
</evidence>
<evidence type="ECO:0000256" key="3">
    <source>
        <dbReference type="ARBA" id="ARBA00022679"/>
    </source>
</evidence>
<evidence type="ECO:0000256" key="5">
    <source>
        <dbReference type="ARBA" id="ARBA00022777"/>
    </source>
</evidence>
<protein>
    <recommendedName>
        <fullName evidence="9">Protein kinase domain-containing protein</fullName>
    </recommendedName>
</protein>
<dbReference type="AlphaFoldDB" id="A0A067PVI7"/>
<dbReference type="Pfam" id="PF00069">
    <property type="entry name" value="Pkinase"/>
    <property type="match status" value="1"/>
</dbReference>
<dbReference type="InterPro" id="IPR017441">
    <property type="entry name" value="Protein_kinase_ATP_BS"/>
</dbReference>
<feature type="region of interest" description="Disordered" evidence="8">
    <location>
        <begin position="592"/>
        <end position="615"/>
    </location>
</feature>
<dbReference type="HOGENOM" id="CLU_009531_0_2_1"/>
<dbReference type="GO" id="GO:0005737">
    <property type="term" value="C:cytoplasm"/>
    <property type="evidence" value="ECO:0007669"/>
    <property type="project" value="TreeGrafter"/>
</dbReference>
<feature type="compositionally biased region" description="Low complexity" evidence="8">
    <location>
        <begin position="477"/>
        <end position="486"/>
    </location>
</feature>
<evidence type="ECO:0000256" key="2">
    <source>
        <dbReference type="ARBA" id="ARBA00022527"/>
    </source>
</evidence>
<proteinExistence type="inferred from homology"/>
<keyword evidence="11" id="KW-1185">Reference proteome</keyword>
<dbReference type="GO" id="GO:0004674">
    <property type="term" value="F:protein serine/threonine kinase activity"/>
    <property type="evidence" value="ECO:0007669"/>
    <property type="project" value="UniProtKB-KW"/>
</dbReference>
<dbReference type="Proteomes" id="UP000027265">
    <property type="component" value="Unassembled WGS sequence"/>
</dbReference>
<feature type="compositionally biased region" description="Polar residues" evidence="8">
    <location>
        <begin position="499"/>
        <end position="512"/>
    </location>
</feature>
<reference evidence="11" key="1">
    <citation type="journal article" date="2014" name="Proc. Natl. Acad. Sci. U.S.A.">
        <title>Extensive sampling of basidiomycete genomes demonstrates inadequacy of the white-rot/brown-rot paradigm for wood decay fungi.</title>
        <authorList>
            <person name="Riley R."/>
            <person name="Salamov A.A."/>
            <person name="Brown D.W."/>
            <person name="Nagy L.G."/>
            <person name="Floudas D."/>
            <person name="Held B.W."/>
            <person name="Levasseur A."/>
            <person name="Lombard V."/>
            <person name="Morin E."/>
            <person name="Otillar R."/>
            <person name="Lindquist E.A."/>
            <person name="Sun H."/>
            <person name="LaButti K.M."/>
            <person name="Schmutz J."/>
            <person name="Jabbour D."/>
            <person name="Luo H."/>
            <person name="Baker S.E."/>
            <person name="Pisabarro A.G."/>
            <person name="Walton J.D."/>
            <person name="Blanchette R.A."/>
            <person name="Henrissat B."/>
            <person name="Martin F."/>
            <person name="Cullen D."/>
            <person name="Hibbett D.S."/>
            <person name="Grigoriev I.V."/>
        </authorList>
    </citation>
    <scope>NUCLEOTIDE SEQUENCE [LARGE SCALE GENOMIC DNA]</scope>
    <source>
        <strain evidence="11">MUCL 33604</strain>
    </source>
</reference>
<dbReference type="PROSITE" id="PS50011">
    <property type="entry name" value="PROTEIN_KINASE_DOM"/>
    <property type="match status" value="1"/>
</dbReference>
<feature type="domain" description="Protein kinase" evidence="9">
    <location>
        <begin position="50"/>
        <end position="317"/>
    </location>
</feature>
<dbReference type="InterPro" id="IPR011009">
    <property type="entry name" value="Kinase-like_dom_sf"/>
</dbReference>
<evidence type="ECO:0000313" key="11">
    <source>
        <dbReference type="Proteomes" id="UP000027265"/>
    </source>
</evidence>
<evidence type="ECO:0000259" key="9">
    <source>
        <dbReference type="PROSITE" id="PS50011"/>
    </source>
</evidence>
<feature type="region of interest" description="Disordered" evidence="8">
    <location>
        <begin position="448"/>
        <end position="540"/>
    </location>
</feature>
<dbReference type="OrthoDB" id="193931at2759"/>
<organism evidence="10 11">
    <name type="scientific">Jaapia argillacea MUCL 33604</name>
    <dbReference type="NCBI Taxonomy" id="933084"/>
    <lineage>
        <taxon>Eukaryota</taxon>
        <taxon>Fungi</taxon>
        <taxon>Dikarya</taxon>
        <taxon>Basidiomycota</taxon>
        <taxon>Agaricomycotina</taxon>
        <taxon>Agaricomycetes</taxon>
        <taxon>Agaricomycetidae</taxon>
        <taxon>Jaapiales</taxon>
        <taxon>Jaapiaceae</taxon>
        <taxon>Jaapia</taxon>
    </lineage>
</organism>
<dbReference type="STRING" id="933084.A0A067PVI7"/>
<dbReference type="SMART" id="SM00220">
    <property type="entry name" value="S_TKc"/>
    <property type="match status" value="1"/>
</dbReference>
<keyword evidence="4 7" id="KW-0547">Nucleotide-binding</keyword>
<evidence type="ECO:0000256" key="7">
    <source>
        <dbReference type="PROSITE-ProRule" id="PRU10141"/>
    </source>
</evidence>
<dbReference type="PROSITE" id="PS00107">
    <property type="entry name" value="PROTEIN_KINASE_ATP"/>
    <property type="match status" value="1"/>
</dbReference>
<evidence type="ECO:0000256" key="1">
    <source>
        <dbReference type="ARBA" id="ARBA00010791"/>
    </source>
</evidence>
<feature type="binding site" evidence="7">
    <location>
        <position position="79"/>
    </location>
    <ligand>
        <name>ATP</name>
        <dbReference type="ChEBI" id="CHEBI:30616"/>
    </ligand>
</feature>
<dbReference type="PANTHER" id="PTHR24346">
    <property type="entry name" value="MAP/MICROTUBULE AFFINITY-REGULATING KINASE"/>
    <property type="match status" value="1"/>
</dbReference>
<dbReference type="InterPro" id="IPR000719">
    <property type="entry name" value="Prot_kinase_dom"/>
</dbReference>
<dbReference type="GO" id="GO:0035556">
    <property type="term" value="P:intracellular signal transduction"/>
    <property type="evidence" value="ECO:0007669"/>
    <property type="project" value="TreeGrafter"/>
</dbReference>
<dbReference type="FunFam" id="1.10.510.10:FF:000571">
    <property type="entry name" value="Maternal embryonic leucine zipper kinase"/>
    <property type="match status" value="1"/>
</dbReference>
<accession>A0A067PVI7</accession>
<name>A0A067PVI7_9AGAM</name>
<keyword evidence="5" id="KW-0418">Kinase</keyword>
<keyword evidence="2" id="KW-0723">Serine/threonine-protein kinase</keyword>
<comment type="similarity">
    <text evidence="1">Belongs to the protein kinase superfamily. CAMK Ser/Thr protein kinase family. NIM1 subfamily.</text>
</comment>
<dbReference type="InterPro" id="IPR008271">
    <property type="entry name" value="Ser/Thr_kinase_AS"/>
</dbReference>
<keyword evidence="6 7" id="KW-0067">ATP-binding</keyword>
<dbReference type="SUPFAM" id="SSF56112">
    <property type="entry name" value="Protein kinase-like (PK-like)"/>
    <property type="match status" value="1"/>
</dbReference>
<keyword evidence="3" id="KW-0808">Transferase</keyword>
<dbReference type="GO" id="GO:0005524">
    <property type="term" value="F:ATP binding"/>
    <property type="evidence" value="ECO:0007669"/>
    <property type="project" value="UniProtKB-UniRule"/>
</dbReference>
<dbReference type="InParanoid" id="A0A067PVI7"/>
<sequence>MSGPVADTGLPRAPPIQYNAPLGTRWQKEKAAAGQGAFDFPEDPKSIGPWIIGECVGKGASGRVKIARHARTGQLAAIKILPLQPVVSARTTSVAAHQAKSEKQRLGIDREITMMKLMNHPNIMRIYDVYEGDKELFLILEYVEGGELFDFLVNRGKLPHLQALAYFKQIVYGLNYAHTFSIIHRDLKPENILIHSLNPPLIKIADWGMAAFAPPDRQLDTSCGSPHYASPEIVNGLKYQGTATDIWSCGVILYALLTGRLPFDDKNVKNLLAKVKTGKYDLPSYIDSQARDLLSRMLVVDVGKRITMSEVLGHPWLHNDTPGITCVLAPSVSELAQPLASAACIDKDLLESLRVIWGRSANLEIIKGDLLSPPGLGTLAKAFYFLLQKHRERNLEERGILNVQRVENGAGRTVTLRQYTSPKPSRMATAPAAPQAYIHTHIPHSYLSPTSLTATSPTPSLNHRSRPVSPAGPRPRPVSSSGPSPRQTSPIYLGPPSPGSVSPAFSSDTTPRPTAVRISRLPSHQEPTPRPSPRLPPAPTILAPVPQHARASLGLLPMVSAPRMTTSEQQRTMDDIANRMNVLVARDNAADVREQDPRHQAHGHGQDQAYGNRPVHLTSRPLPPVRYRHNGGAQDNGEWAANKENNGNVGGRAAYGTGPMMASEGLGFGKVGVRNDEGHDEGQVSFMGDHPGLKEAEAQRRERRARLPPLDFHGPTPTRRSTFSASGIKSPTLMSPASGSILGSPVMGEFKGWFSSLFNWKQSHVLYSTENLMSTREEVGRLLMEAGVVICLEDPDVMMGDASGLGMLKCRVDDGMEVGGSAKGARFRVEFSASSELGRGARGFCCAVAMIQEKGSVSTFKTVYRRVREEWRLDGGGVDGGFGYPSPYVGAGEVVGW</sequence>
<dbReference type="PANTHER" id="PTHR24346:SF82">
    <property type="entry name" value="KP78A-RELATED"/>
    <property type="match status" value="1"/>
</dbReference>
<feature type="compositionally biased region" description="Low complexity" evidence="8">
    <location>
        <begin position="448"/>
        <end position="469"/>
    </location>
</feature>